<feature type="region of interest" description="Disordered" evidence="1">
    <location>
        <begin position="166"/>
        <end position="216"/>
    </location>
</feature>
<dbReference type="AlphaFoldDB" id="A0A9N8HCT7"/>
<sequence>MSRRRGEFEHRTSIFEGAFRAWSHLGGLEPEELESRPAADLDPLTNPIEVDTRVKGAKGKKGEEAARNPDGSKRREYPYEPLPRSGLAHPYVQAILSPWLGPDADNEAIQLGLTTLRTWWQHRRKGESGSAIAALGTEKMKGVVEGYTRHFFTLAHCLIMNDKEQPPRSLHTKMKELDKLRNKRNKKRAREDEDTKLTAMALNGGFGGPGPNNESAQLAAGINADLTDSTLSPLERLHAAQRRQLAESGGIHSTLPGVPGGGGGGGDVSALPPVVNMKGKCVPGKLDLPGIVDTVSHQAAQLSHRGGGFAPNQVGSGGGPSAAPSTQYGDPATTPVVFVSDKGDIQIAMTVDGITCAHCVKIVETVLRGCNGNKSPIDGLLDAAADRVLCSVLIKIDRSSNAKRIAFEAARNLAMVGYTAKAKEMSIVGQGADKKATMDLGALSTAFEVVANNKGEEVFDWRIRCSCPDNGILRDDCQRHSQMNARLFEAFEARAQQVKEYMAGCGSKYGMPCTCGPGCRCANCSGECKQSRAGDGSGQNQQNNQMAQLKMDQQMQNGFNDPYGGMMGGGGGGPPPQISTTNMNNFGGGDPMGNMHGYGGGNNGMNMNGGNGVGELSGLGGAEDEMGMPPSRAEMPMRGGDGRRASRNPSIISFGGVRGMSVSSEATFGRAMSGLSALSIDWENLEDFDVNVDHSAHINNGGAGGAKKEDNGTHQV</sequence>
<dbReference type="SUPFAM" id="SSF55008">
    <property type="entry name" value="HMA, heavy metal-associated domain"/>
    <property type="match status" value="1"/>
</dbReference>
<proteinExistence type="predicted"/>
<evidence type="ECO:0008006" key="4">
    <source>
        <dbReference type="Google" id="ProtNLM"/>
    </source>
</evidence>
<accession>A0A9N8HCT7</accession>
<gene>
    <name evidence="2" type="ORF">SEMRO_394_G133950.1</name>
</gene>
<feature type="region of interest" description="Disordered" evidence="1">
    <location>
        <begin position="241"/>
        <end position="269"/>
    </location>
</feature>
<reference evidence="2" key="1">
    <citation type="submission" date="2020-06" db="EMBL/GenBank/DDBJ databases">
        <authorList>
            <consortium name="Plant Systems Biology data submission"/>
        </authorList>
    </citation>
    <scope>NUCLEOTIDE SEQUENCE</scope>
    <source>
        <strain evidence="2">D6</strain>
    </source>
</reference>
<dbReference type="OrthoDB" id="40594at2759"/>
<evidence type="ECO:0000256" key="1">
    <source>
        <dbReference type="SAM" id="MobiDB-lite"/>
    </source>
</evidence>
<feature type="compositionally biased region" description="Gly residues" evidence="1">
    <location>
        <begin position="308"/>
        <end position="320"/>
    </location>
</feature>
<feature type="compositionally biased region" description="Gly residues" evidence="1">
    <location>
        <begin position="258"/>
        <end position="267"/>
    </location>
</feature>
<dbReference type="GO" id="GO:0046872">
    <property type="term" value="F:metal ion binding"/>
    <property type="evidence" value="ECO:0007669"/>
    <property type="project" value="InterPro"/>
</dbReference>
<feature type="region of interest" description="Disordered" evidence="1">
    <location>
        <begin position="308"/>
        <end position="327"/>
    </location>
</feature>
<feature type="region of interest" description="Disordered" evidence="1">
    <location>
        <begin position="31"/>
        <end position="77"/>
    </location>
</feature>
<comment type="caution">
    <text evidence="2">The sequence shown here is derived from an EMBL/GenBank/DDBJ whole genome shotgun (WGS) entry which is preliminary data.</text>
</comment>
<protein>
    <recommendedName>
        <fullName evidence="4">HMA domain-containing protein</fullName>
    </recommendedName>
</protein>
<evidence type="ECO:0000313" key="2">
    <source>
        <dbReference type="EMBL" id="CAB9509561.1"/>
    </source>
</evidence>
<keyword evidence="3" id="KW-1185">Reference proteome</keyword>
<name>A0A9N8HCT7_9STRA</name>
<feature type="compositionally biased region" description="Basic and acidic residues" evidence="1">
    <location>
        <begin position="50"/>
        <end position="77"/>
    </location>
</feature>
<dbReference type="InterPro" id="IPR036163">
    <property type="entry name" value="HMA_dom_sf"/>
</dbReference>
<organism evidence="2 3">
    <name type="scientific">Seminavis robusta</name>
    <dbReference type="NCBI Taxonomy" id="568900"/>
    <lineage>
        <taxon>Eukaryota</taxon>
        <taxon>Sar</taxon>
        <taxon>Stramenopiles</taxon>
        <taxon>Ochrophyta</taxon>
        <taxon>Bacillariophyta</taxon>
        <taxon>Bacillariophyceae</taxon>
        <taxon>Bacillariophycidae</taxon>
        <taxon>Naviculales</taxon>
        <taxon>Naviculaceae</taxon>
        <taxon>Seminavis</taxon>
    </lineage>
</organism>
<evidence type="ECO:0000313" key="3">
    <source>
        <dbReference type="Proteomes" id="UP001153069"/>
    </source>
</evidence>
<dbReference type="EMBL" id="CAICTM010000393">
    <property type="protein sequence ID" value="CAB9509561.1"/>
    <property type="molecule type" value="Genomic_DNA"/>
</dbReference>
<dbReference type="Proteomes" id="UP001153069">
    <property type="component" value="Unassembled WGS sequence"/>
</dbReference>